<dbReference type="InterPro" id="IPR013783">
    <property type="entry name" value="Ig-like_fold"/>
</dbReference>
<feature type="non-terminal residue" evidence="1">
    <location>
        <position position="1"/>
    </location>
</feature>
<evidence type="ECO:0000313" key="2">
    <source>
        <dbReference type="Proteomes" id="UP001152795"/>
    </source>
</evidence>
<dbReference type="EMBL" id="CACRXK020007583">
    <property type="protein sequence ID" value="CAB4012633.1"/>
    <property type="molecule type" value="Genomic_DNA"/>
</dbReference>
<accession>A0A7D9IPH3</accession>
<dbReference type="PROSITE" id="PS50835">
    <property type="entry name" value="IG_LIKE"/>
    <property type="match status" value="1"/>
</dbReference>
<dbReference type="Gene3D" id="2.60.40.10">
    <property type="entry name" value="Immunoglobulins"/>
    <property type="match status" value="1"/>
</dbReference>
<proteinExistence type="predicted"/>
<keyword evidence="2" id="KW-1185">Reference proteome</keyword>
<reference evidence="1" key="1">
    <citation type="submission" date="2020-04" db="EMBL/GenBank/DDBJ databases">
        <authorList>
            <person name="Alioto T."/>
            <person name="Alioto T."/>
            <person name="Gomez Garrido J."/>
        </authorList>
    </citation>
    <scope>NUCLEOTIDE SEQUENCE</scope>
    <source>
        <strain evidence="1">A484AB</strain>
    </source>
</reference>
<protein>
    <submittedName>
        <fullName evidence="1">Fibroblast growth factor receptor homolog 1-like isoform X1</fullName>
    </submittedName>
</protein>
<dbReference type="OrthoDB" id="6413693at2759"/>
<evidence type="ECO:0000313" key="1">
    <source>
        <dbReference type="EMBL" id="CAB4012633.1"/>
    </source>
</evidence>
<keyword evidence="1" id="KW-0675">Receptor</keyword>
<organism evidence="1 2">
    <name type="scientific">Paramuricea clavata</name>
    <name type="common">Red gorgonian</name>
    <name type="synonym">Violescent sea-whip</name>
    <dbReference type="NCBI Taxonomy" id="317549"/>
    <lineage>
        <taxon>Eukaryota</taxon>
        <taxon>Metazoa</taxon>
        <taxon>Cnidaria</taxon>
        <taxon>Anthozoa</taxon>
        <taxon>Octocorallia</taxon>
        <taxon>Malacalcyonacea</taxon>
        <taxon>Plexauridae</taxon>
        <taxon>Paramuricea</taxon>
    </lineage>
</organism>
<dbReference type="InterPro" id="IPR007110">
    <property type="entry name" value="Ig-like_dom"/>
</dbReference>
<gene>
    <name evidence="1" type="ORF">PACLA_8A069996</name>
</gene>
<name>A0A7D9IPH3_PARCT</name>
<sequence>MGKRGQFPQHGYLYAALVFCISTGVNSQIIVKIGNVGDSSTIRCDLLNAQWYKNGTKLDETPKVKPTDSSLHIFCLELSDNGIYECRNESNTHQPRNYNLTVKNP</sequence>
<dbReference type="Proteomes" id="UP001152795">
    <property type="component" value="Unassembled WGS sequence"/>
</dbReference>
<comment type="caution">
    <text evidence="1">The sequence shown here is derived from an EMBL/GenBank/DDBJ whole genome shotgun (WGS) entry which is preliminary data.</text>
</comment>
<dbReference type="AlphaFoldDB" id="A0A7D9IPH3"/>
<dbReference type="InterPro" id="IPR036179">
    <property type="entry name" value="Ig-like_dom_sf"/>
</dbReference>
<dbReference type="SUPFAM" id="SSF48726">
    <property type="entry name" value="Immunoglobulin"/>
    <property type="match status" value="1"/>
</dbReference>